<accession>A0A8R2ARR4</accession>
<evidence type="ECO:0000259" key="2">
    <source>
        <dbReference type="Pfam" id="PF16007"/>
    </source>
</evidence>
<evidence type="ECO:0000256" key="1">
    <source>
        <dbReference type="SAM" id="MobiDB-lite"/>
    </source>
</evidence>
<protein>
    <recommendedName>
        <fullName evidence="2">DUF4777 domain-containing protein</fullName>
    </recommendedName>
</protein>
<dbReference type="AlphaFoldDB" id="A0A8R2ARR4"/>
<sequence>MTEIIETEPEYPDGRLVIQYLQEKRNGATIKQILDHLRLKHGSTSEDLDQSVGSMLEKGTALGFLERKGSHYMNWLAKELCGKRTCRRRRRSRCRRRRRRKIRRRRSCRRKRRRRC</sequence>
<feature type="domain" description="DUF4777" evidence="2">
    <location>
        <begin position="11"/>
        <end position="72"/>
    </location>
</feature>
<evidence type="ECO:0000313" key="3">
    <source>
        <dbReference type="EnsemblMetazoa" id="XP_004933160.1"/>
    </source>
</evidence>
<dbReference type="InterPro" id="IPR031957">
    <property type="entry name" value="DUF4777"/>
</dbReference>
<reference evidence="3" key="2">
    <citation type="submission" date="2022-06" db="UniProtKB">
        <authorList>
            <consortium name="EnsemblMetazoa"/>
        </authorList>
    </citation>
    <scope>IDENTIFICATION</scope>
    <source>
        <strain evidence="3">p50T (Dazao)</strain>
    </source>
</reference>
<feature type="region of interest" description="Disordered" evidence="1">
    <location>
        <begin position="92"/>
        <end position="116"/>
    </location>
</feature>
<reference evidence="4" key="1">
    <citation type="journal article" date="2008" name="Insect Biochem. Mol. Biol.">
        <title>The genome of a lepidopteran model insect, the silkworm Bombyx mori.</title>
        <authorList>
            <consortium name="International Silkworm Genome Consortium"/>
        </authorList>
    </citation>
    <scope>NUCLEOTIDE SEQUENCE [LARGE SCALE GENOMIC DNA]</scope>
    <source>
        <strain evidence="4">p50T</strain>
    </source>
</reference>
<organism evidence="3 4">
    <name type="scientific">Bombyx mori</name>
    <name type="common">Silk moth</name>
    <dbReference type="NCBI Taxonomy" id="7091"/>
    <lineage>
        <taxon>Eukaryota</taxon>
        <taxon>Metazoa</taxon>
        <taxon>Ecdysozoa</taxon>
        <taxon>Arthropoda</taxon>
        <taxon>Hexapoda</taxon>
        <taxon>Insecta</taxon>
        <taxon>Pterygota</taxon>
        <taxon>Neoptera</taxon>
        <taxon>Endopterygota</taxon>
        <taxon>Lepidoptera</taxon>
        <taxon>Glossata</taxon>
        <taxon>Ditrysia</taxon>
        <taxon>Bombycoidea</taxon>
        <taxon>Bombycidae</taxon>
        <taxon>Bombycinae</taxon>
        <taxon>Bombyx</taxon>
    </lineage>
</organism>
<keyword evidence="4" id="KW-1185">Reference proteome</keyword>
<evidence type="ECO:0000313" key="4">
    <source>
        <dbReference type="Proteomes" id="UP000005204"/>
    </source>
</evidence>
<dbReference type="Proteomes" id="UP000005204">
    <property type="component" value="Unassembled WGS sequence"/>
</dbReference>
<dbReference type="OrthoDB" id="7484554at2759"/>
<proteinExistence type="predicted"/>
<name>A0A8R2ARR4_BOMMO</name>
<dbReference type="Pfam" id="PF16007">
    <property type="entry name" value="DUF4777"/>
    <property type="match status" value="1"/>
</dbReference>
<dbReference type="EnsemblMetazoa" id="XM_004933103.3">
    <property type="protein sequence ID" value="XP_004933160.1"/>
    <property type="gene ID" value="LOC101747149"/>
</dbReference>